<protein>
    <submittedName>
        <fullName evidence="1">Uncharacterized protein</fullName>
    </submittedName>
</protein>
<organism evidence="1 2">
    <name type="scientific">Corynespora cassiicola Philippines</name>
    <dbReference type="NCBI Taxonomy" id="1448308"/>
    <lineage>
        <taxon>Eukaryota</taxon>
        <taxon>Fungi</taxon>
        <taxon>Dikarya</taxon>
        <taxon>Ascomycota</taxon>
        <taxon>Pezizomycotina</taxon>
        <taxon>Dothideomycetes</taxon>
        <taxon>Pleosporomycetidae</taxon>
        <taxon>Pleosporales</taxon>
        <taxon>Corynesporascaceae</taxon>
        <taxon>Corynespora</taxon>
    </lineage>
</organism>
<accession>A0A2T2N1I7</accession>
<gene>
    <name evidence="1" type="ORF">BS50DRAFT_257972</name>
</gene>
<reference evidence="1 2" key="1">
    <citation type="journal article" date="2018" name="Front. Microbiol.">
        <title>Genome-Wide Analysis of Corynespora cassiicola Leaf Fall Disease Putative Effectors.</title>
        <authorList>
            <person name="Lopez D."/>
            <person name="Ribeiro S."/>
            <person name="Label P."/>
            <person name="Fumanal B."/>
            <person name="Venisse J.S."/>
            <person name="Kohler A."/>
            <person name="de Oliveira R.R."/>
            <person name="Labutti K."/>
            <person name="Lipzen A."/>
            <person name="Lail K."/>
            <person name="Bauer D."/>
            <person name="Ohm R.A."/>
            <person name="Barry K.W."/>
            <person name="Spatafora J."/>
            <person name="Grigoriev I.V."/>
            <person name="Martin F.M."/>
            <person name="Pujade-Renaud V."/>
        </authorList>
    </citation>
    <scope>NUCLEOTIDE SEQUENCE [LARGE SCALE GENOMIC DNA]</scope>
    <source>
        <strain evidence="1 2">Philippines</strain>
    </source>
</reference>
<sequence>MWRRHCDGFRRLFSALLVRPCQPSSGRTTYCGEKTIGRSADYDPSIYRKTVPRSLWIHISRPRERGFSILHNCQKRNHRIAWIW</sequence>
<dbReference type="AlphaFoldDB" id="A0A2T2N1I7"/>
<evidence type="ECO:0000313" key="1">
    <source>
        <dbReference type="EMBL" id="PSN59303.1"/>
    </source>
</evidence>
<proteinExistence type="predicted"/>
<keyword evidence="2" id="KW-1185">Reference proteome</keyword>
<dbReference type="Proteomes" id="UP000240883">
    <property type="component" value="Unassembled WGS sequence"/>
</dbReference>
<name>A0A2T2N1I7_CORCC</name>
<evidence type="ECO:0000313" key="2">
    <source>
        <dbReference type="Proteomes" id="UP000240883"/>
    </source>
</evidence>
<dbReference type="EMBL" id="KZ678157">
    <property type="protein sequence ID" value="PSN59303.1"/>
    <property type="molecule type" value="Genomic_DNA"/>
</dbReference>